<dbReference type="SMART" id="SM00638">
    <property type="entry name" value="LPD_N"/>
    <property type="match status" value="1"/>
</dbReference>
<protein>
    <recommendedName>
        <fullName evidence="9">Vitellogenin domain-containing protein</fullName>
    </recommendedName>
</protein>
<reference evidence="7" key="2">
    <citation type="submission" date="2025-09" db="UniProtKB">
        <authorList>
            <consortium name="Ensembl"/>
        </authorList>
    </citation>
    <scope>IDENTIFICATION</scope>
</reference>
<dbReference type="Gene3D" id="1.25.10.20">
    <property type="entry name" value="Vitellinogen, superhelical"/>
    <property type="match status" value="1"/>
</dbReference>
<dbReference type="GeneTree" id="ENSGT00440000038757"/>
<dbReference type="OMA" id="WHNSEAL"/>
<dbReference type="InterPro" id="IPR001846">
    <property type="entry name" value="VWF_type-D"/>
</dbReference>
<dbReference type="Gene3D" id="2.20.80.10">
    <property type="entry name" value="Lipovitellin-phosvitin complex, chain A, domain 4"/>
    <property type="match status" value="1"/>
</dbReference>
<evidence type="ECO:0000259" key="5">
    <source>
        <dbReference type="PROSITE" id="PS51211"/>
    </source>
</evidence>
<dbReference type="Pfam" id="PF01347">
    <property type="entry name" value="Vitellogenin_N"/>
    <property type="match status" value="3"/>
</dbReference>
<dbReference type="PROSITE" id="PS51211">
    <property type="entry name" value="VITELLOGENIN"/>
    <property type="match status" value="1"/>
</dbReference>
<dbReference type="Pfam" id="PF21013">
    <property type="entry name" value="LOC400499"/>
    <property type="match status" value="1"/>
</dbReference>
<dbReference type="InterPro" id="IPR011030">
    <property type="entry name" value="Lipovitellin_superhlx_dom"/>
</dbReference>
<evidence type="ECO:0000313" key="7">
    <source>
        <dbReference type="Ensembl" id="ENSMLEP00000012959.1"/>
    </source>
</evidence>
<accession>A0A2K5YBN1</accession>
<proteinExistence type="predicted"/>
<dbReference type="PANTHER" id="PTHR37860:SF2">
    <property type="entry name" value="VITELLOGENIN DOMAIN-CONTAINING PROTEIN"/>
    <property type="match status" value="1"/>
</dbReference>
<evidence type="ECO:0000256" key="4">
    <source>
        <dbReference type="SAM" id="MobiDB-lite"/>
    </source>
</evidence>
<keyword evidence="2" id="KW-0325">Glycoprotein</keyword>
<dbReference type="InterPro" id="IPR001747">
    <property type="entry name" value="Vitellogenin_N"/>
</dbReference>
<dbReference type="InterPro" id="IPR015255">
    <property type="entry name" value="Vitellinogen_open_b-sht"/>
</dbReference>
<feature type="domain" description="VWFD" evidence="6">
    <location>
        <begin position="2869"/>
        <end position="3038"/>
    </location>
</feature>
<dbReference type="PANTHER" id="PTHR37860">
    <property type="entry name" value="AGAP008810-PA"/>
    <property type="match status" value="1"/>
</dbReference>
<evidence type="ECO:0000256" key="3">
    <source>
        <dbReference type="PROSITE-ProRule" id="PRU00557"/>
    </source>
</evidence>
<dbReference type="SMART" id="SM01169">
    <property type="entry name" value="DUF1943"/>
    <property type="match status" value="1"/>
</dbReference>
<dbReference type="Pfam" id="PF08742">
    <property type="entry name" value="C8"/>
    <property type="match status" value="1"/>
</dbReference>
<keyword evidence="1" id="KW-0732">Signal</keyword>
<feature type="domain" description="Vitellogenin" evidence="5">
    <location>
        <begin position="12"/>
        <end position="1002"/>
    </location>
</feature>
<dbReference type="InterPro" id="IPR015816">
    <property type="entry name" value="Vitellinogen_b-sht_N"/>
</dbReference>
<organism evidence="7 8">
    <name type="scientific">Mandrillus leucophaeus</name>
    <name type="common">Drill</name>
    <name type="synonym">Papio leucophaeus</name>
    <dbReference type="NCBI Taxonomy" id="9568"/>
    <lineage>
        <taxon>Eukaryota</taxon>
        <taxon>Metazoa</taxon>
        <taxon>Chordata</taxon>
        <taxon>Craniata</taxon>
        <taxon>Vertebrata</taxon>
        <taxon>Euteleostomi</taxon>
        <taxon>Mammalia</taxon>
        <taxon>Eutheria</taxon>
        <taxon>Euarchontoglires</taxon>
        <taxon>Primates</taxon>
        <taxon>Haplorrhini</taxon>
        <taxon>Catarrhini</taxon>
        <taxon>Cercopithecidae</taxon>
        <taxon>Cercopithecinae</taxon>
        <taxon>Mandrillus</taxon>
    </lineage>
</organism>
<evidence type="ECO:0000259" key="6">
    <source>
        <dbReference type="PROSITE" id="PS51233"/>
    </source>
</evidence>
<dbReference type="GO" id="GO:0005319">
    <property type="term" value="F:lipid transporter activity"/>
    <property type="evidence" value="ECO:0007669"/>
    <property type="project" value="InterPro"/>
</dbReference>
<name>A0A2K5YBN1_MANLE</name>
<dbReference type="InterPro" id="IPR015819">
    <property type="entry name" value="Lipid_transp_b-sht_shell"/>
</dbReference>
<dbReference type="SUPFAM" id="SSF56968">
    <property type="entry name" value="Lipovitellin-phosvitin complex, beta-sheet shell regions"/>
    <property type="match status" value="2"/>
</dbReference>
<feature type="region of interest" description="Disordered" evidence="4">
    <location>
        <begin position="550"/>
        <end position="584"/>
    </location>
</feature>
<feature type="compositionally biased region" description="Basic and acidic residues" evidence="4">
    <location>
        <begin position="552"/>
        <end position="563"/>
    </location>
</feature>
<comment type="caution">
    <text evidence="3">Lacks conserved residue(s) required for the propagation of feature annotation.</text>
</comment>
<evidence type="ECO:0000313" key="8">
    <source>
        <dbReference type="Proteomes" id="UP000233140"/>
    </source>
</evidence>
<dbReference type="Pfam" id="PF09172">
    <property type="entry name" value="Vit_open_b-sht"/>
    <property type="match status" value="1"/>
</dbReference>
<dbReference type="Gene3D" id="2.30.230.10">
    <property type="entry name" value="Lipovitellin, beta-sheet shell regions, chain A"/>
    <property type="match status" value="1"/>
</dbReference>
<dbReference type="InterPro" id="IPR048484">
    <property type="entry name" value="LOC400499-like"/>
</dbReference>
<keyword evidence="8" id="KW-1185">Reference proteome</keyword>
<dbReference type="STRING" id="9568.ENSMLEP00000012959"/>
<evidence type="ECO:0000256" key="2">
    <source>
        <dbReference type="ARBA" id="ARBA00023180"/>
    </source>
</evidence>
<evidence type="ECO:0000256" key="1">
    <source>
        <dbReference type="ARBA" id="ARBA00022729"/>
    </source>
</evidence>
<feature type="compositionally biased region" description="Pro residues" evidence="4">
    <location>
        <begin position="564"/>
        <end position="576"/>
    </location>
</feature>
<evidence type="ECO:0008006" key="9">
    <source>
        <dbReference type="Google" id="ProtNLM"/>
    </source>
</evidence>
<sequence>MTACTGSTGPHLPVGTRYTYHFSTNTSTSLQEVPVEESGLGLQGLAVLDVLGPCQMALSLQDFQMTSILGAKVELLKESESLSAALGRNPLHFILHSGRVAHLCPHPAEPRWVLNVKRAVLSLLQGHPGTHSPNTLDEVDILGRCPTTYQRRGDWLHKTKDLAQCSLRRGHSSLHSQALPGVAPGLTSRLTCVQNFRAGVLREASCTELDAAGPLSAKASAVQMRTLSSLSLLHEMPQDTAGTAMDLFLTLVSQLQGLSRAELMELWRHSSFKCRDNGQPLLDALPSCGTEHCVGLMKELIASGEVEADEAEAWLSSLAFLPQPTDAMVHMLLLQLVLKAIGNAGLAALALTPTLSACASLRSSAPEIRLGAIQAFRRVLCSADRSVLSHLYQSPEEDAEIRINAYLALMRCPSEEVFAQVRRTQAGELSTQVGSFVWSHLLQLLETRDPLKRALRDTLPEDILSQEFHPEMWKHSSYSDVTFRSVSGSLGANLEGTLLFSPASFLPRSATVNLTIHTMGRAFNLLELGLRLENAEEIAHRLFGRKSFWSQEDGREAKPEKPPGPKPGPVPQPASPECPGDRDRRMRDLQQKVTQRRGATQRALRCELSMKMLGQELSFVNCGATGSHVNHRSLNLAELVIRLMKGQEVQMNRRLCLATEELVFPTVSGLPARLTLNASAAISIRVRGTADFQQRSDFSMNGYVKPSALLQISAQMGTAGTLGQAGLRWVTSVRGATSLDGGIQVQKGQDLKVHLNMPEEAMELLSFSSQLYLITRDGVRSLRHIPGSSEAQSCTGEEVSYTWGWRLCTEVTWPVPGQPYLLSLPVFTAVTLQKRDPGLRQYLLEAAYTLQPQKDSWFPQEATAHIFMGTPGSEVPRDVRVDVSYSLPQSKFRLKLLHPKKKIELDGKMEALGSAHVGHLELILDDRDVYYIKGWSDLQPAVGGEAEWFQAQLEVKLVTGGSPIVFAGNVTRQAGSKLAFSAWLSHPLSDQAHMTALLERKEEDGRWVATLGAELFVPGLVGLRAIGLLQQWDRLWTNYLRIQYSLLGQAKQPAHECSTSQKLQAESGSNGAYRLELGHKLHCTQIPAFSHKVQLWHEEDSGRLHLQLEVSYGRHWDKNSNKRHLRVSQTFKNDSGPALSNHFMEFVLQVPERQVDCRVQLHHLSLRLPYVERSSHLKVQYNGRPLFVAGGQWKDTSRATLWKWEGALNLDSPWLMVSAAHRLYWPHRAVFQAVLELTLGKAWTLKDLVVSVACRSQGPNREGKIQVYTPATTYLRVSTVTVLAQSLFHSWSEVESAWNAAVQGEIHAENSRDRKILNCWLKGPRQELNLTAAYRHLEWPQKTQVSLTALRTGAQGQAQGLQLEGQLEELRQDRTLYRKRGTLLLRHPLHLPFPQSLLLQETFTADRRHQRYSLETRVVLNGREETLQTVVLGCQAGHPYVCAGLMHPYDGKVIPRNTEGCLVAWNQHMAKNREIEATLKVNRKAVLHLKGLHRDRSQHGEIRHSLVLDLAHSYELSFPQALNLDGGIIFRQSPQGTFNFGVDARAAVNHNVTSQVSVQLNGSDFDFAFFFQLKHPHRPTFPPNFQVQAAAGRYRVCSLNGSLSVHMSGRELVLLEVDASQDTRRSSRGWDVSVLLHQAVLSAPRVVRLQLSGKITPARIWLFSKALLDQNTAQLLLKASEERRGGRVLTLQSQTRHTVAGWAAMPRLLTLTGRLKQKETLQEGTLRVTADSAVLGFLLRDKHEKAGNGTSVRSVTCVLAQNSSQALPGELQLKGRLQAQTRNLMAQASIRAHAASLALGGACSWGPRHGQLAVGLTHNMSMLSDAGLPSEAGMLLSLTHMASNCSARLALRNAGGQLDAALGLEDLTPESPGHQLHASLRHTHTMPSLKHWGLPFSIDGHGHFQVNCSGDASPTQLLGWCRGDIAGQPLEVSVDIHNGSSAFEHSGRVVMGPTFLNYSMSCCYRDGHLELSGQSWHNSEALLWAGFPGEASLSAELQIHETQTQATIALRGRDSGVSMDLAALVAWPLYGPLQLVANASHAVPALQRLGLPFTNQLVFQGLWEAEEMSSSLQLTCDSQATLVLDVRGQNQAVSKELLFSGQHRLPSLLGRCPSSASASAKLRHSKGEVQSMFALGVEEHHFHISTQQIAAKASLTSFIKLEQTFLQLSALPGELVLQTTYERAHGTRVLRQVVLWDGQEVALTGSLSGPFPKPTRNLSLQVELTHALPLPLPRHCSLRLSSEHSGGSHRDGLVVGWDGRDQVLVSSSLWLGKSELAAHLALAHPFNLSWRQAEASGLAESRGGRQSRQVQLTWNKGQPATLQLTWADGSSAYSTAWDGCLAASPGQLQEAWGLDTLQACGALMQTPAVFIEQLDLSWGQHRMRQNLTYERHRPSQPGRIIAEATLEHVLGASCSRQSFRGEVQTDYAHWLRHSLQLGLCDLPRALLVAGEHVLGQGGLLLRSRCYLGLAPDPDHGLHLSLTLRNHSRPHSTDFSGVLELRGSKAQQVGLLGRVSTSASQSLVRLEGNVDNREQKVRLSVFRAPSCLQASVAHEEGGREESVVLRACAHGRTAEAEVLFRDGRQPFQPLGRLTLQAANQSLLLAAHGCQGALLGHVESRITAVGSQVQAQLEEKIQGLGASVRRFQQLVQPAGTLDGVAGLLLQLSQAGREAVQASGWAVATLWARSQALTQHLPLYLEWLQVGLEQLRDELEWPLATLKDAYLEVTLRPLEEVWRERAEEAMRRLQAWVPGMPGNGGPRPIRVALGAVKGTLELAAHQMLSWAEATFSRALKRLCKPLLDLCSLSARNRSVVVTLPLLPAGDEPLDVAQVTSYLVEKLLRPLRELSGANVLAEYYRLRRRLLEGPWEYHALVAGAQHVVTFDGQVWDLSAQCGSILLAQDFAHNTFSLTLSRTGSGLTALSVELNHMTLVFYPSLQAYRLYNSSVPGESCPDLKLHPTTRRNIPRIELASEDGVSVSCDVPTGLCSLTLGLWHHGISAGLLGTNDNEAGNELMLPDGSVAHSLEELSLAWQVGGDCRATKKSQQACREQSPTCRAFFEDPHSSLRNCFWVVDPTPFLSLCVQDGCGTRELQPACNLVAAYIHLCARGFVPLAPPPQCV</sequence>
<dbReference type="FunFam" id="2.20.50.20:FF:000010">
    <property type="entry name" value="vitellogenin-like"/>
    <property type="match status" value="1"/>
</dbReference>
<dbReference type="InterPro" id="IPR014853">
    <property type="entry name" value="VWF/SSPO/ZAN-like_Cys-rich_dom"/>
</dbReference>
<dbReference type="InterPro" id="IPR015817">
    <property type="entry name" value="Vitellinogen_open_b-sht_sub1"/>
</dbReference>
<dbReference type="Gene3D" id="2.20.50.20">
    <property type="entry name" value="Lipovitellin. Chain A, domain 3"/>
    <property type="match status" value="1"/>
</dbReference>
<dbReference type="Pfam" id="PF00094">
    <property type="entry name" value="VWD"/>
    <property type="match status" value="1"/>
</dbReference>
<dbReference type="Ensembl" id="ENSMLET00000036396.1">
    <property type="protein sequence ID" value="ENSMLEP00000012959.1"/>
    <property type="gene ID" value="ENSMLEG00000030631.1"/>
</dbReference>
<dbReference type="Proteomes" id="UP000233140">
    <property type="component" value="Unassembled WGS sequence"/>
</dbReference>
<dbReference type="SUPFAM" id="SSF48431">
    <property type="entry name" value="Lipovitellin-phosvitin complex, superhelical domain"/>
    <property type="match status" value="1"/>
</dbReference>
<reference evidence="7" key="1">
    <citation type="submission" date="2025-08" db="UniProtKB">
        <authorList>
            <consortium name="Ensembl"/>
        </authorList>
    </citation>
    <scope>IDENTIFICATION</scope>
</reference>
<dbReference type="PROSITE" id="PS51233">
    <property type="entry name" value="VWFD"/>
    <property type="match status" value="1"/>
</dbReference>